<dbReference type="Proteomes" id="UP000007800">
    <property type="component" value="Unassembled WGS sequence"/>
</dbReference>
<accession>C5KXK3</accession>
<dbReference type="RefSeq" id="XP_002778932.1">
    <property type="nucleotide sequence ID" value="XM_002778886.1"/>
</dbReference>
<sequence>MRKWDHHEKLPWSLQTMSHNHFYQRVYDPKLIAKWRIKRERNMARNKAREEKRSEAQRMATLEAA</sequence>
<feature type="compositionally biased region" description="Basic and acidic residues" evidence="1">
    <location>
        <begin position="43"/>
        <end position="56"/>
    </location>
</feature>
<protein>
    <submittedName>
        <fullName evidence="2">Uncharacterized protein</fullName>
    </submittedName>
</protein>
<gene>
    <name evidence="2" type="ORF">Pmar_PMAR000772</name>
</gene>
<dbReference type="InParanoid" id="C5KXK3"/>
<dbReference type="EMBL" id="GG677256">
    <property type="protein sequence ID" value="EER10727.1"/>
    <property type="molecule type" value="Genomic_DNA"/>
</dbReference>
<evidence type="ECO:0000313" key="2">
    <source>
        <dbReference type="EMBL" id="EER10727.1"/>
    </source>
</evidence>
<evidence type="ECO:0000313" key="3">
    <source>
        <dbReference type="Proteomes" id="UP000007800"/>
    </source>
</evidence>
<feature type="region of interest" description="Disordered" evidence="1">
    <location>
        <begin position="43"/>
        <end position="65"/>
    </location>
</feature>
<reference evidence="2 3" key="1">
    <citation type="submission" date="2008-07" db="EMBL/GenBank/DDBJ databases">
        <authorList>
            <person name="El-Sayed N."/>
            <person name="Caler E."/>
            <person name="Inman J."/>
            <person name="Amedeo P."/>
            <person name="Hass B."/>
            <person name="Wortman J."/>
        </authorList>
    </citation>
    <scope>NUCLEOTIDE SEQUENCE [LARGE SCALE GENOMIC DNA]</scope>
    <source>
        <strain evidence="3">ATCC 50983 / TXsc</strain>
    </source>
</reference>
<dbReference type="AlphaFoldDB" id="C5KXK3"/>
<organism evidence="3">
    <name type="scientific">Perkinsus marinus (strain ATCC 50983 / TXsc)</name>
    <dbReference type="NCBI Taxonomy" id="423536"/>
    <lineage>
        <taxon>Eukaryota</taxon>
        <taxon>Sar</taxon>
        <taxon>Alveolata</taxon>
        <taxon>Perkinsozoa</taxon>
        <taxon>Perkinsea</taxon>
        <taxon>Perkinsida</taxon>
        <taxon>Perkinsidae</taxon>
        <taxon>Perkinsus</taxon>
    </lineage>
</organism>
<dbReference type="GeneID" id="9039037"/>
<name>C5KXK3_PERM5</name>
<proteinExistence type="predicted"/>
<evidence type="ECO:0000256" key="1">
    <source>
        <dbReference type="SAM" id="MobiDB-lite"/>
    </source>
</evidence>
<keyword evidence="3" id="KW-1185">Reference proteome</keyword>